<sequence>MSSSVQALELRQRQLRDGQDEAMRTRLHRALSWLRRAGQEDDDDDARFLFLWVAFNAAYAGQFTDEGKELLKARVFIDRLLALDHGRRIHALLFQRFSGPVRTLLDNRYVYAPFWRALANHDGSERWKQSFEESKRMAMRALVDQATDICLMLVLERLYVLRNQLVHGGATWRSSANRSQLRDGVGLLGTLVPLMLELMMEADSAQQEGFGPVAYPWLPSMQADRA</sequence>
<dbReference type="EMBL" id="LDJM01000005">
    <property type="protein sequence ID" value="KRG79298.1"/>
    <property type="molecule type" value="Genomic_DNA"/>
</dbReference>
<dbReference type="AlphaFoldDB" id="A0A0R0DKM7"/>
<dbReference type="OrthoDB" id="1425096at2"/>
<keyword evidence="2" id="KW-1185">Reference proteome</keyword>
<comment type="caution">
    <text evidence="1">The sequence shown here is derived from an EMBL/GenBank/DDBJ whole genome shotgun (WGS) entry which is preliminary data.</text>
</comment>
<evidence type="ECO:0000313" key="2">
    <source>
        <dbReference type="Proteomes" id="UP000050956"/>
    </source>
</evidence>
<reference evidence="1 2" key="1">
    <citation type="submission" date="2015-05" db="EMBL/GenBank/DDBJ databases">
        <title>Genome sequencing and analysis of members of genus Stenotrophomonas.</title>
        <authorList>
            <person name="Patil P.P."/>
            <person name="Midha S."/>
            <person name="Patil P.B."/>
        </authorList>
    </citation>
    <scope>NUCLEOTIDE SEQUENCE [LARGE SCALE GENOMIC DNA]</scope>
    <source>
        <strain evidence="1 2">DSM 24757</strain>
    </source>
</reference>
<organism evidence="1 2">
    <name type="scientific">Stenotrophomonas ginsengisoli</name>
    <dbReference type="NCBI Taxonomy" id="336566"/>
    <lineage>
        <taxon>Bacteria</taxon>
        <taxon>Pseudomonadati</taxon>
        <taxon>Pseudomonadota</taxon>
        <taxon>Gammaproteobacteria</taxon>
        <taxon>Lysobacterales</taxon>
        <taxon>Lysobacteraceae</taxon>
        <taxon>Stenotrophomonas</taxon>
    </lineage>
</organism>
<dbReference type="PATRIC" id="fig|336566.3.peg.2535"/>
<protein>
    <submittedName>
        <fullName evidence="1">Uncharacterized protein</fullName>
    </submittedName>
</protein>
<proteinExistence type="predicted"/>
<dbReference type="RefSeq" id="WP_057636441.1">
    <property type="nucleotide sequence ID" value="NZ_LDJM01000005.1"/>
</dbReference>
<dbReference type="Proteomes" id="UP000050956">
    <property type="component" value="Unassembled WGS sequence"/>
</dbReference>
<accession>A0A0R0DKM7</accession>
<evidence type="ECO:0000313" key="1">
    <source>
        <dbReference type="EMBL" id="KRG79298.1"/>
    </source>
</evidence>
<gene>
    <name evidence="1" type="ORF">ABB30_01300</name>
</gene>
<name>A0A0R0DKM7_9GAMM</name>